<dbReference type="Gene3D" id="1.10.260.40">
    <property type="entry name" value="lambda repressor-like DNA-binding domains"/>
    <property type="match status" value="1"/>
</dbReference>
<protein>
    <submittedName>
        <fullName evidence="1">Uncharacterized protein</fullName>
    </submittedName>
</protein>
<dbReference type="KEGG" id="vpi:BW732_05965"/>
<organism evidence="1 2">
    <name type="scientific">Vagococcus penaei</name>
    <dbReference type="NCBI Taxonomy" id="633807"/>
    <lineage>
        <taxon>Bacteria</taxon>
        <taxon>Bacillati</taxon>
        <taxon>Bacillota</taxon>
        <taxon>Bacilli</taxon>
        <taxon>Lactobacillales</taxon>
        <taxon>Enterococcaceae</taxon>
        <taxon>Vagococcus</taxon>
    </lineage>
</organism>
<dbReference type="GO" id="GO:0003677">
    <property type="term" value="F:DNA binding"/>
    <property type="evidence" value="ECO:0007669"/>
    <property type="project" value="InterPro"/>
</dbReference>
<dbReference type="SUPFAM" id="SSF47413">
    <property type="entry name" value="lambda repressor-like DNA-binding domains"/>
    <property type="match status" value="1"/>
</dbReference>
<proteinExistence type="predicted"/>
<keyword evidence="2" id="KW-1185">Reference proteome</keyword>
<evidence type="ECO:0000313" key="2">
    <source>
        <dbReference type="Proteomes" id="UP000188246"/>
    </source>
</evidence>
<name>A0A1Q2D6A5_9ENTE</name>
<dbReference type="InterPro" id="IPR010982">
    <property type="entry name" value="Lambda_DNA-bd_dom_sf"/>
</dbReference>
<sequence length="63" mass="7495">MFTIDKNLSVEFRKKRAILFLTREHVSELLELSPITLRKIEKGEGKINSKTYQKVMEWLITEN</sequence>
<dbReference type="EMBL" id="CP019609">
    <property type="protein sequence ID" value="AQP53827.1"/>
    <property type="molecule type" value="Genomic_DNA"/>
</dbReference>
<dbReference type="Proteomes" id="UP000188246">
    <property type="component" value="Chromosome"/>
</dbReference>
<dbReference type="AlphaFoldDB" id="A0A1Q2D6A5"/>
<dbReference type="RefSeq" id="WP_077275904.1">
    <property type="nucleotide sequence ID" value="NZ_CP019609.1"/>
</dbReference>
<accession>A0A1Q2D6A5</accession>
<reference evidence="1 2" key="1">
    <citation type="journal article" date="2010" name="Int. J. Syst. Evol. Microbiol.">
        <title>Vagococcus penaei sp. nov., isolated from spoilage microbiota of cooked shrimp (Penaeus vannamei).</title>
        <authorList>
            <person name="Jaffres E."/>
            <person name="Prevost H."/>
            <person name="Rossero A."/>
            <person name="Joffraud J.J."/>
            <person name="Dousset X."/>
        </authorList>
    </citation>
    <scope>NUCLEOTIDE SEQUENCE [LARGE SCALE GENOMIC DNA]</scope>
    <source>
        <strain evidence="1 2">CD276</strain>
    </source>
</reference>
<gene>
    <name evidence="1" type="ORF">BW732_05965</name>
</gene>
<evidence type="ECO:0000313" key="1">
    <source>
        <dbReference type="EMBL" id="AQP53827.1"/>
    </source>
</evidence>
<dbReference type="STRING" id="633807.BW732_05965"/>